<sequence length="37" mass="4072">MNEKVRNTTEVTSSLEESNIKIGAISRLSNITHPTLS</sequence>
<reference evidence="1 2" key="1">
    <citation type="submission" date="2015-03" db="EMBL/GenBank/DDBJ databases">
        <title>Genome sequence of Pseudoalteromonas aurantia.</title>
        <authorList>
            <person name="Xie B.-B."/>
            <person name="Rong J.-C."/>
            <person name="Qin Q.-L."/>
            <person name="Zhang Y.-Z."/>
        </authorList>
    </citation>
    <scope>NUCLEOTIDE SEQUENCE [LARGE SCALE GENOMIC DNA]</scope>
    <source>
        <strain evidence="1 2">208</strain>
    </source>
</reference>
<comment type="caution">
    <text evidence="1">The sequence shown here is derived from an EMBL/GenBank/DDBJ whole genome shotgun (WGS) entry which is preliminary data.</text>
</comment>
<name>A0ABR9EDT8_9GAMM</name>
<dbReference type="EMBL" id="AQGV01000012">
    <property type="protein sequence ID" value="MBE0368539.1"/>
    <property type="molecule type" value="Genomic_DNA"/>
</dbReference>
<evidence type="ECO:0000313" key="1">
    <source>
        <dbReference type="EMBL" id="MBE0368539.1"/>
    </source>
</evidence>
<protein>
    <submittedName>
        <fullName evidence="1">Uncharacterized protein</fullName>
    </submittedName>
</protein>
<accession>A0ABR9EDT8</accession>
<dbReference type="Proteomes" id="UP000615755">
    <property type="component" value="Unassembled WGS sequence"/>
</dbReference>
<proteinExistence type="predicted"/>
<organism evidence="1 2">
    <name type="scientific">Pseudoalteromonas aurantia 208</name>
    <dbReference type="NCBI Taxonomy" id="1314867"/>
    <lineage>
        <taxon>Bacteria</taxon>
        <taxon>Pseudomonadati</taxon>
        <taxon>Pseudomonadota</taxon>
        <taxon>Gammaproteobacteria</taxon>
        <taxon>Alteromonadales</taxon>
        <taxon>Pseudoalteromonadaceae</taxon>
        <taxon>Pseudoalteromonas</taxon>
    </lineage>
</organism>
<evidence type="ECO:0000313" key="2">
    <source>
        <dbReference type="Proteomes" id="UP000615755"/>
    </source>
</evidence>
<gene>
    <name evidence="1" type="ORF">PAUR_a2164</name>
</gene>
<keyword evidence="2" id="KW-1185">Reference proteome</keyword>